<dbReference type="PRINTS" id="PR00081">
    <property type="entry name" value="GDHRDH"/>
</dbReference>
<dbReference type="AlphaFoldDB" id="A0A8T0EMW7"/>
<dbReference type="SUPFAM" id="SSF51735">
    <property type="entry name" value="NAD(P)-binding Rossmann-fold domains"/>
    <property type="match status" value="1"/>
</dbReference>
<evidence type="ECO:0000256" key="2">
    <source>
        <dbReference type="RuleBase" id="RU000363"/>
    </source>
</evidence>
<sequence>MVDAFLAYSAAFSFPHISINVFGLIIGHWFFVFSRDSIFRKRINPNKKAVFITGCDSGFGFQLAKRLDSKGYHVFAGCLFPTSGGAAELKSSCSSRFCAIHIDVTQDDSVRNAKEFVQKNLGDCELWAVVNNAGVYKGFAVEFTPISDFEDILQVNTLGQVRVTKAFLSLLRQSKGRIINVNSVAGRTAIPHLTCYAMSKFGAVAFTECLRREMDPCGVKVISIEPELFRTPMSNIENLTKELVKTRASMENEFKSSSGKKLIKQMKFLHMCIGKLASPNTHHVVNAMEAAVSMQHPCPVYVPSGNKLRQIFIYFIECLPDLFYDFVFKIYNKAAPVLEPLVSAFL</sequence>
<gene>
    <name evidence="4" type="ORF">HNY73_016477</name>
</gene>
<comment type="similarity">
    <text evidence="2">Belongs to the short-chain dehydrogenases/reductases (SDR) family.</text>
</comment>
<name>A0A8T0EMW7_ARGBR</name>
<evidence type="ECO:0000313" key="4">
    <source>
        <dbReference type="EMBL" id="KAF8773865.1"/>
    </source>
</evidence>
<dbReference type="Gene3D" id="3.40.50.720">
    <property type="entry name" value="NAD(P)-binding Rossmann-like Domain"/>
    <property type="match status" value="1"/>
</dbReference>
<keyword evidence="3" id="KW-0472">Membrane</keyword>
<evidence type="ECO:0000313" key="5">
    <source>
        <dbReference type="Proteomes" id="UP000807504"/>
    </source>
</evidence>
<dbReference type="PANTHER" id="PTHR43313:SF36">
    <property type="entry name" value="D-BETA-HYDROXYBUTYRATE DEHYDROGENASE, MITOCHONDRIAL"/>
    <property type="match status" value="1"/>
</dbReference>
<dbReference type="Proteomes" id="UP000807504">
    <property type="component" value="Unassembled WGS sequence"/>
</dbReference>
<dbReference type="PROSITE" id="PS00061">
    <property type="entry name" value="ADH_SHORT"/>
    <property type="match status" value="1"/>
</dbReference>
<dbReference type="GO" id="GO:0016491">
    <property type="term" value="F:oxidoreductase activity"/>
    <property type="evidence" value="ECO:0007669"/>
    <property type="project" value="UniProtKB-KW"/>
</dbReference>
<accession>A0A8T0EMW7</accession>
<keyword evidence="3" id="KW-1133">Transmembrane helix</keyword>
<reference evidence="4" key="2">
    <citation type="submission" date="2020-06" db="EMBL/GenBank/DDBJ databases">
        <authorList>
            <person name="Sheffer M."/>
        </authorList>
    </citation>
    <scope>NUCLEOTIDE SEQUENCE</scope>
</reference>
<organism evidence="4 5">
    <name type="scientific">Argiope bruennichi</name>
    <name type="common">Wasp spider</name>
    <name type="synonym">Aranea bruennichi</name>
    <dbReference type="NCBI Taxonomy" id="94029"/>
    <lineage>
        <taxon>Eukaryota</taxon>
        <taxon>Metazoa</taxon>
        <taxon>Ecdysozoa</taxon>
        <taxon>Arthropoda</taxon>
        <taxon>Chelicerata</taxon>
        <taxon>Arachnida</taxon>
        <taxon>Araneae</taxon>
        <taxon>Araneomorphae</taxon>
        <taxon>Entelegynae</taxon>
        <taxon>Araneoidea</taxon>
        <taxon>Araneidae</taxon>
        <taxon>Argiope</taxon>
    </lineage>
</organism>
<evidence type="ECO:0000256" key="3">
    <source>
        <dbReference type="SAM" id="Phobius"/>
    </source>
</evidence>
<keyword evidence="1" id="KW-0560">Oxidoreductase</keyword>
<dbReference type="InterPro" id="IPR020904">
    <property type="entry name" value="Sc_DH/Rdtase_CS"/>
</dbReference>
<dbReference type="InterPro" id="IPR002347">
    <property type="entry name" value="SDR_fam"/>
</dbReference>
<proteinExistence type="inferred from homology"/>
<dbReference type="GO" id="GO:0008202">
    <property type="term" value="P:steroid metabolic process"/>
    <property type="evidence" value="ECO:0007669"/>
    <property type="project" value="TreeGrafter"/>
</dbReference>
<dbReference type="PANTHER" id="PTHR43313">
    <property type="entry name" value="SHORT-CHAIN DEHYDROGENASE/REDUCTASE FAMILY 9C"/>
    <property type="match status" value="1"/>
</dbReference>
<keyword evidence="5" id="KW-1185">Reference proteome</keyword>
<dbReference type="Pfam" id="PF00106">
    <property type="entry name" value="adh_short"/>
    <property type="match status" value="1"/>
</dbReference>
<dbReference type="InterPro" id="IPR036291">
    <property type="entry name" value="NAD(P)-bd_dom_sf"/>
</dbReference>
<feature type="transmembrane region" description="Helical" evidence="3">
    <location>
        <begin position="6"/>
        <end position="32"/>
    </location>
</feature>
<reference evidence="4" key="1">
    <citation type="journal article" date="2020" name="bioRxiv">
        <title>Chromosome-level reference genome of the European wasp spider Argiope bruennichi: a resource for studies on range expansion and evolutionary adaptation.</title>
        <authorList>
            <person name="Sheffer M.M."/>
            <person name="Hoppe A."/>
            <person name="Krehenwinkel H."/>
            <person name="Uhl G."/>
            <person name="Kuss A.W."/>
            <person name="Jensen L."/>
            <person name="Jensen C."/>
            <person name="Gillespie R.G."/>
            <person name="Hoff K.J."/>
            <person name="Prost S."/>
        </authorList>
    </citation>
    <scope>NUCLEOTIDE SEQUENCE</scope>
</reference>
<keyword evidence="3" id="KW-0812">Transmembrane</keyword>
<protein>
    <submittedName>
        <fullName evidence="4">17-beta-hydroxysteroid dehydrogenase type 6 like protein</fullName>
    </submittedName>
</protein>
<evidence type="ECO:0000256" key="1">
    <source>
        <dbReference type="ARBA" id="ARBA00023002"/>
    </source>
</evidence>
<comment type="caution">
    <text evidence="4">The sequence shown here is derived from an EMBL/GenBank/DDBJ whole genome shotgun (WGS) entry which is preliminary data.</text>
</comment>
<dbReference type="PRINTS" id="PR00080">
    <property type="entry name" value="SDRFAMILY"/>
</dbReference>
<dbReference type="EMBL" id="JABXBU010002227">
    <property type="protein sequence ID" value="KAF8773865.1"/>
    <property type="molecule type" value="Genomic_DNA"/>
</dbReference>